<dbReference type="PANTHER" id="PTHR43472:SF1">
    <property type="entry name" value="PHOSPHORIBOSYLAMINE--GLYCINE LIGASE, CHLOROPLASTIC"/>
    <property type="match status" value="1"/>
</dbReference>
<comment type="cofactor">
    <cofactor evidence="2">
        <name>Mg(2+)</name>
        <dbReference type="ChEBI" id="CHEBI:18420"/>
    </cofactor>
</comment>
<dbReference type="SMART" id="SM01209">
    <property type="entry name" value="GARS_A"/>
    <property type="match status" value="1"/>
</dbReference>
<dbReference type="InterPro" id="IPR016185">
    <property type="entry name" value="PreATP-grasp_dom_sf"/>
</dbReference>
<dbReference type="SUPFAM" id="SSF56059">
    <property type="entry name" value="Glutathione synthetase ATP-binding domain-like"/>
    <property type="match status" value="1"/>
</dbReference>
<accession>A0ABY8DQG9</accession>
<dbReference type="EC" id="6.3.4.13" evidence="4 13"/>
<evidence type="ECO:0000256" key="11">
    <source>
        <dbReference type="ARBA" id="ARBA00042242"/>
    </source>
</evidence>
<dbReference type="InterPro" id="IPR011761">
    <property type="entry name" value="ATP-grasp"/>
</dbReference>
<dbReference type="SMART" id="SM01210">
    <property type="entry name" value="GARS_C"/>
    <property type="match status" value="1"/>
</dbReference>
<dbReference type="SUPFAM" id="SSF51246">
    <property type="entry name" value="Rudiment single hybrid motif"/>
    <property type="match status" value="1"/>
</dbReference>
<evidence type="ECO:0000256" key="7">
    <source>
        <dbReference type="ARBA" id="ARBA00022755"/>
    </source>
</evidence>
<evidence type="ECO:0000256" key="9">
    <source>
        <dbReference type="ARBA" id="ARBA00023211"/>
    </source>
</evidence>
<evidence type="ECO:0000256" key="2">
    <source>
        <dbReference type="ARBA" id="ARBA00001946"/>
    </source>
</evidence>
<dbReference type="Pfam" id="PF02843">
    <property type="entry name" value="GARS_C"/>
    <property type="match status" value="1"/>
</dbReference>
<dbReference type="InterPro" id="IPR037123">
    <property type="entry name" value="PRibGlycinamide_synth_C_sf"/>
</dbReference>
<evidence type="ECO:0000259" key="15">
    <source>
        <dbReference type="PROSITE" id="PS50975"/>
    </source>
</evidence>
<evidence type="ECO:0000256" key="13">
    <source>
        <dbReference type="HAMAP-Rule" id="MF_00138"/>
    </source>
</evidence>
<comment type="pathway">
    <text evidence="3 13">Purine metabolism; IMP biosynthesis via de novo pathway; N(1)-(5-phospho-D-ribosyl)glycinamide from 5-phospho-alpha-D-ribose 1-diphosphate: step 2/2.</text>
</comment>
<dbReference type="GO" id="GO:0004637">
    <property type="term" value="F:phosphoribosylamine-glycine ligase activity"/>
    <property type="evidence" value="ECO:0007669"/>
    <property type="project" value="UniProtKB-EC"/>
</dbReference>
<dbReference type="PROSITE" id="PS50975">
    <property type="entry name" value="ATP_GRASP"/>
    <property type="match status" value="1"/>
</dbReference>
<evidence type="ECO:0000313" key="16">
    <source>
        <dbReference type="EMBL" id="WFB39219.1"/>
    </source>
</evidence>
<evidence type="ECO:0000256" key="10">
    <source>
        <dbReference type="ARBA" id="ARBA00038345"/>
    </source>
</evidence>
<dbReference type="Gene3D" id="3.30.1490.20">
    <property type="entry name" value="ATP-grasp fold, A domain"/>
    <property type="match status" value="1"/>
</dbReference>
<dbReference type="InterPro" id="IPR011054">
    <property type="entry name" value="Rudment_hybrid_motif"/>
</dbReference>
<dbReference type="Gene3D" id="3.40.50.20">
    <property type="match status" value="1"/>
</dbReference>
<evidence type="ECO:0000256" key="12">
    <source>
        <dbReference type="ARBA" id="ARBA00042864"/>
    </source>
</evidence>
<keyword evidence="6 14" id="KW-0547">Nucleotide-binding</keyword>
<feature type="domain" description="ATP-grasp" evidence="15">
    <location>
        <begin position="109"/>
        <end position="310"/>
    </location>
</feature>
<evidence type="ECO:0000256" key="3">
    <source>
        <dbReference type="ARBA" id="ARBA00005174"/>
    </source>
</evidence>
<keyword evidence="8 14" id="KW-0067">ATP-binding</keyword>
<reference evidence="16 17" key="1">
    <citation type="submission" date="2023-03" db="EMBL/GenBank/DDBJ databases">
        <authorList>
            <person name="Ruckert-Reed C."/>
        </authorList>
    </citation>
    <scope>NUCLEOTIDE SEQUENCE [LARGE SCALE GENOMIC DNA]</scope>
    <source>
        <strain evidence="16 17">DSM 115425</strain>
    </source>
</reference>
<dbReference type="InterPro" id="IPR000115">
    <property type="entry name" value="PRibGlycinamide_synth"/>
</dbReference>
<dbReference type="RefSeq" id="WP_049171726.1">
    <property type="nucleotide sequence ID" value="NZ_CP120687.1"/>
</dbReference>
<evidence type="ECO:0000313" key="17">
    <source>
        <dbReference type="Proteomes" id="UP001220228"/>
    </source>
</evidence>
<dbReference type="Pfam" id="PF01071">
    <property type="entry name" value="GARS_A"/>
    <property type="match status" value="1"/>
</dbReference>
<evidence type="ECO:0000256" key="14">
    <source>
        <dbReference type="PROSITE-ProRule" id="PRU00409"/>
    </source>
</evidence>
<gene>
    <name evidence="13 16" type="primary">purD</name>
    <name evidence="16" type="ORF">LHUE1_002783</name>
</gene>
<name>A0ABY8DQG9_9LACO</name>
<dbReference type="Pfam" id="PF02844">
    <property type="entry name" value="GARS_N"/>
    <property type="match status" value="1"/>
</dbReference>
<comment type="catalytic activity">
    <reaction evidence="13">
        <text>5-phospho-beta-D-ribosylamine + glycine + ATP = N(1)-(5-phospho-beta-D-ribosyl)glycinamide + ADP + phosphate + H(+)</text>
        <dbReference type="Rhea" id="RHEA:17453"/>
        <dbReference type="ChEBI" id="CHEBI:15378"/>
        <dbReference type="ChEBI" id="CHEBI:30616"/>
        <dbReference type="ChEBI" id="CHEBI:43474"/>
        <dbReference type="ChEBI" id="CHEBI:57305"/>
        <dbReference type="ChEBI" id="CHEBI:58681"/>
        <dbReference type="ChEBI" id="CHEBI:143788"/>
        <dbReference type="ChEBI" id="CHEBI:456216"/>
        <dbReference type="EC" id="6.3.4.13"/>
    </reaction>
</comment>
<evidence type="ECO:0000256" key="6">
    <source>
        <dbReference type="ARBA" id="ARBA00022741"/>
    </source>
</evidence>
<dbReference type="InterPro" id="IPR013815">
    <property type="entry name" value="ATP_grasp_subdomain_1"/>
</dbReference>
<dbReference type="SUPFAM" id="SSF52440">
    <property type="entry name" value="PreATP-grasp domain"/>
    <property type="match status" value="1"/>
</dbReference>
<keyword evidence="9" id="KW-0464">Manganese</keyword>
<dbReference type="EMBL" id="CP120687">
    <property type="protein sequence ID" value="WFB39219.1"/>
    <property type="molecule type" value="Genomic_DNA"/>
</dbReference>
<dbReference type="InterPro" id="IPR020560">
    <property type="entry name" value="PRibGlycinamide_synth_C-dom"/>
</dbReference>
<dbReference type="Gene3D" id="3.90.600.10">
    <property type="entry name" value="Phosphoribosylglycinamide synthetase, C-terminal domain"/>
    <property type="match status" value="1"/>
</dbReference>
<evidence type="ECO:0000256" key="4">
    <source>
        <dbReference type="ARBA" id="ARBA00013255"/>
    </source>
</evidence>
<dbReference type="PROSITE" id="PS00184">
    <property type="entry name" value="GARS"/>
    <property type="match status" value="1"/>
</dbReference>
<keyword evidence="5 13" id="KW-0436">Ligase</keyword>
<dbReference type="InterPro" id="IPR020559">
    <property type="entry name" value="PRibGlycinamide_synth_CS"/>
</dbReference>
<keyword evidence="7 13" id="KW-0658">Purine biosynthesis</keyword>
<evidence type="ECO:0000256" key="8">
    <source>
        <dbReference type="ARBA" id="ARBA00022840"/>
    </source>
</evidence>
<organism evidence="16 17">
    <name type="scientific">Lacticaseibacillus huelsenbergensis</name>
    <dbReference type="NCBI Taxonomy" id="3035291"/>
    <lineage>
        <taxon>Bacteria</taxon>
        <taxon>Bacillati</taxon>
        <taxon>Bacillota</taxon>
        <taxon>Bacilli</taxon>
        <taxon>Lactobacillales</taxon>
        <taxon>Lactobacillaceae</taxon>
        <taxon>Lacticaseibacillus</taxon>
    </lineage>
</organism>
<dbReference type="HAMAP" id="MF_00138">
    <property type="entry name" value="GARS"/>
    <property type="match status" value="1"/>
</dbReference>
<protein>
    <recommendedName>
        <fullName evidence="4 13">Phosphoribosylamine--glycine ligase</fullName>
        <ecNumber evidence="4 13">6.3.4.13</ecNumber>
    </recommendedName>
    <alternativeName>
        <fullName evidence="13">GARS</fullName>
    </alternativeName>
    <alternativeName>
        <fullName evidence="11 13">Glycinamide ribonucleotide synthetase</fullName>
    </alternativeName>
    <alternativeName>
        <fullName evidence="12 13">Phosphoribosylglycinamide synthetase</fullName>
    </alternativeName>
</protein>
<comment type="similarity">
    <text evidence="10 13">Belongs to the GARS family.</text>
</comment>
<evidence type="ECO:0000256" key="1">
    <source>
        <dbReference type="ARBA" id="ARBA00001936"/>
    </source>
</evidence>
<comment type="cofactor">
    <cofactor evidence="1">
        <name>Mn(2+)</name>
        <dbReference type="ChEBI" id="CHEBI:29035"/>
    </cofactor>
</comment>
<proteinExistence type="inferred from homology"/>
<keyword evidence="17" id="KW-1185">Reference proteome</keyword>
<evidence type="ECO:0000256" key="5">
    <source>
        <dbReference type="ARBA" id="ARBA00022598"/>
    </source>
</evidence>
<sequence length="414" mass="44511">MKQVLVIGGGARESALALKFNQSPQVDHVYVAPGNPAMTLLGVEPIGIKEAEVPELIQFARDHQIDLTFVGPEVPLAAGIVDAFQEAHQPIFGVTKKLAQLESSKTFAKDFMHRHHLPTAASKTVHSELEAHAEATLMGLPIVLKKDGLAAGKGVIIAQDAAALDDAIDRLYEGHPDATVLLEQYLDGEEASVMALFNGQNRVILPLSQDHKRRFAADRGPNTGGMGAISPLPQFTTDQVKAAEALVDTTLAGMQEDGLSGQGVMYIGLIFTADGPKILEYNMRFGDPETQVLLPQIENDFYQLVTDLLNGQQPDLKLNGQAYACFVAVNPDYPGSGLKQVPVIVPKDWPIGTWLPAGVNQTENGWVSSSGRIFSVVEAASTLSEAIMKAKKAMESIQGVLDYRTDIGFHAVKA</sequence>
<dbReference type="Proteomes" id="UP001220228">
    <property type="component" value="Chromosome"/>
</dbReference>
<dbReference type="NCBIfam" id="TIGR00877">
    <property type="entry name" value="purD"/>
    <property type="match status" value="1"/>
</dbReference>
<dbReference type="PANTHER" id="PTHR43472">
    <property type="entry name" value="PHOSPHORIBOSYLAMINE--GLYCINE LIGASE"/>
    <property type="match status" value="1"/>
</dbReference>
<dbReference type="InterPro" id="IPR020562">
    <property type="entry name" value="PRibGlycinamide_synth_N"/>
</dbReference>
<dbReference type="InterPro" id="IPR020561">
    <property type="entry name" value="PRibGlycinamid_synth_ATP-grasp"/>
</dbReference>
<dbReference type="Gene3D" id="3.30.470.20">
    <property type="entry name" value="ATP-grasp fold, B domain"/>
    <property type="match status" value="1"/>
</dbReference>